<dbReference type="RefSeq" id="WP_228398975.1">
    <property type="nucleotide sequence ID" value="NZ_JADRCP010000005.1"/>
</dbReference>
<evidence type="ECO:0000256" key="3">
    <source>
        <dbReference type="ARBA" id="ARBA00022679"/>
    </source>
</evidence>
<reference evidence="5 7" key="1">
    <citation type="submission" date="2020-11" db="EMBL/GenBank/DDBJ databases">
        <title>Insectihabitans protaetiae gen. nov. sp. nov. and Insectihabitans allomyrinae sp. nov., isolated from larvae of Protaetia brevitarsis seulensis and Allomyrina dichotoma, respectively.</title>
        <authorList>
            <person name="Lee S.D."/>
            <person name="Byeon Y.-S."/>
            <person name="Kim S.-M."/>
            <person name="Yang H.L."/>
            <person name="Kim I.S."/>
        </authorList>
    </citation>
    <scope>NUCLEOTIDE SEQUENCE</scope>
    <source>
        <strain evidence="5">CWB-B4</strain>
        <strain evidence="4 7">CWB-B43</strain>
    </source>
</reference>
<organism evidence="5 6">
    <name type="scientific">Limnobaculum xujianqingii</name>
    <dbReference type="NCBI Taxonomy" id="2738837"/>
    <lineage>
        <taxon>Bacteria</taxon>
        <taxon>Pseudomonadati</taxon>
        <taxon>Pseudomonadota</taxon>
        <taxon>Gammaproteobacteria</taxon>
        <taxon>Enterobacterales</taxon>
        <taxon>Budviciaceae</taxon>
        <taxon>Limnobaculum</taxon>
    </lineage>
</organism>
<dbReference type="Proteomes" id="UP001296969">
    <property type="component" value="Unassembled WGS sequence"/>
</dbReference>
<evidence type="ECO:0000256" key="2">
    <source>
        <dbReference type="ARBA" id="ARBA00022676"/>
    </source>
</evidence>
<comment type="similarity">
    <text evidence="1">Belongs to the glycosyltransferase 2 family.</text>
</comment>
<dbReference type="Proteomes" id="UP000807542">
    <property type="component" value="Unassembled WGS sequence"/>
</dbReference>
<gene>
    <name evidence="5" type="ORF">I2492_16455</name>
    <name evidence="4" type="ORF">I2493_15545</name>
</gene>
<keyword evidence="3" id="KW-0808">Transferase</keyword>
<sequence length="264" mass="30794">MNQLNLSICIVTYESLDLVKTFHRELNESLNAFFDYEILYFDNSQSDLVFDFLSNNSNEHQKLYRDKRNMGFSYANNQLILKSRYEKILLLNPDVFGLTAKKWVDIVDAYKAETAMFVRLLNPDYSFQNCIGEVTSWKRTITKNVDYSLINSEVRIGMGIMAFMLADKNTFSKVGILDCSYALYSEDMDWCYRANKLGISVIYNPKIELIHIGGGSAKSKWSERVTLRKKYLAERIFIRKHYSGVNRYSLLILNYMKILLKTVV</sequence>
<evidence type="ECO:0000313" key="6">
    <source>
        <dbReference type="Proteomes" id="UP000807542"/>
    </source>
</evidence>
<dbReference type="AlphaFoldDB" id="A0A9D7AL62"/>
<keyword evidence="2" id="KW-0328">Glycosyltransferase</keyword>
<dbReference type="EMBL" id="JADRCP010000005">
    <property type="protein sequence ID" value="MBK5177915.1"/>
    <property type="molecule type" value="Genomic_DNA"/>
</dbReference>
<dbReference type="SUPFAM" id="SSF53448">
    <property type="entry name" value="Nucleotide-diphospho-sugar transferases"/>
    <property type="match status" value="1"/>
</dbReference>
<comment type="caution">
    <text evidence="5">The sequence shown here is derived from an EMBL/GenBank/DDBJ whole genome shotgun (WGS) entry which is preliminary data.</text>
</comment>
<proteinExistence type="inferred from homology"/>
<evidence type="ECO:0000313" key="7">
    <source>
        <dbReference type="Proteomes" id="UP001296969"/>
    </source>
</evidence>
<dbReference type="InterPro" id="IPR029044">
    <property type="entry name" value="Nucleotide-diphossugar_trans"/>
</dbReference>
<dbReference type="GO" id="GO:0016757">
    <property type="term" value="F:glycosyltransferase activity"/>
    <property type="evidence" value="ECO:0007669"/>
    <property type="project" value="UniProtKB-KW"/>
</dbReference>
<accession>A0A9D7AL62</accession>
<protein>
    <submittedName>
        <fullName evidence="5">Glycosyltransferase family 2 protein</fullName>
    </submittedName>
</protein>
<evidence type="ECO:0000313" key="5">
    <source>
        <dbReference type="EMBL" id="MBK5177915.1"/>
    </source>
</evidence>
<dbReference type="EMBL" id="JADRCQ010000005">
    <property type="protein sequence ID" value="MBK5074419.1"/>
    <property type="molecule type" value="Genomic_DNA"/>
</dbReference>
<dbReference type="Gene3D" id="3.90.550.10">
    <property type="entry name" value="Spore Coat Polysaccharide Biosynthesis Protein SpsA, Chain A"/>
    <property type="match status" value="1"/>
</dbReference>
<name>A0A9D7AL62_9GAMM</name>
<dbReference type="PANTHER" id="PTHR43179:SF12">
    <property type="entry name" value="GALACTOFURANOSYLTRANSFERASE GLFT2"/>
    <property type="match status" value="1"/>
</dbReference>
<evidence type="ECO:0000313" key="4">
    <source>
        <dbReference type="EMBL" id="MBK5074419.1"/>
    </source>
</evidence>
<dbReference type="PANTHER" id="PTHR43179">
    <property type="entry name" value="RHAMNOSYLTRANSFERASE WBBL"/>
    <property type="match status" value="1"/>
</dbReference>
<evidence type="ECO:0000256" key="1">
    <source>
        <dbReference type="ARBA" id="ARBA00006739"/>
    </source>
</evidence>
<keyword evidence="7" id="KW-1185">Reference proteome</keyword>